<evidence type="ECO:0000256" key="2">
    <source>
        <dbReference type="SAM" id="Phobius"/>
    </source>
</evidence>
<feature type="domain" description="Thioredoxin" evidence="3">
    <location>
        <begin position="554"/>
        <end position="709"/>
    </location>
</feature>
<dbReference type="OrthoDB" id="9809746at2"/>
<feature type="region of interest" description="Disordered" evidence="1">
    <location>
        <begin position="708"/>
        <end position="745"/>
    </location>
</feature>
<dbReference type="GO" id="GO:0016491">
    <property type="term" value="F:oxidoreductase activity"/>
    <property type="evidence" value="ECO:0007669"/>
    <property type="project" value="InterPro"/>
</dbReference>
<proteinExistence type="predicted"/>
<dbReference type="Pfam" id="PF00578">
    <property type="entry name" value="AhpC-TSA"/>
    <property type="match status" value="1"/>
</dbReference>
<protein>
    <submittedName>
        <fullName evidence="4">Peroxiredoxin</fullName>
    </submittedName>
</protein>
<keyword evidence="5" id="KW-1185">Reference proteome</keyword>
<dbReference type="PROSITE" id="PS51352">
    <property type="entry name" value="THIOREDOXIN_2"/>
    <property type="match status" value="1"/>
</dbReference>
<evidence type="ECO:0000256" key="1">
    <source>
        <dbReference type="SAM" id="MobiDB-lite"/>
    </source>
</evidence>
<dbReference type="InterPro" id="IPR011990">
    <property type="entry name" value="TPR-like_helical_dom_sf"/>
</dbReference>
<sequence>MSFIENPARWIMIIMAMALAAVVYWISWALDRIQVAIVEKKEAVTAKAEAPIPTSMDRLYKADWETGRRFLKPSTDEEAFSQGPFMKEDVLGTGAPGNTVPFTSSNPTVSSLMQMGTLALHTLDSSRAERCFRTAATEDPQCAGAWIGLAIANETQPGRATYFLDKAEAASGKGAVEVSWTTAYRSFFASAESGDLGGRLEALAAAFDSIASAQNQDAATQLFAVRYRILAHHLVDAPLPQSLAMDGQLDTIGNAIGVGQVAPYGVLLWLKRDARRAVPYARSIDLERAGAVGFRLAAAPLEAVGDWRMANQLLSVSLSKLGNSPEDFENARLLSWALYHQGDADAALKLANDLRQLPRRPHFNPDRQPDVDPGDAFVEARRLRAQLLMAAGRWEELGRTDALTDLDEAGCQLAMAQTHYWRAIAFAAQGFAQNANNQLDELRQITEKITANSSMDRHRELAESMARGAEAFIELAGGHISAYVGDILDVPAVALAPFFAKAGDPGQAQQLLEKELRNHPASIPVAAMLRAAKEGQPLTLPKPAPSTMSQTLVVASPLPAPGFTLPDETGSTVGMEKWQGQYTLVIFQAGGSRPEDAAPLKELRTHAPSFAHFGIPIVVVSTEEATMLLEALGLTGTPSPKLPFNMLSDRQQFAFKSWGCYDQYLEKPLHGAFLVDRQSSILWSNVSHQSCIQPEYLLLESQRLIALQKEKETPPADQGGSSTPPPQEKAAEASTQTPAEEVKTN</sequence>
<feature type="transmembrane region" description="Helical" evidence="2">
    <location>
        <begin position="12"/>
        <end position="30"/>
    </location>
</feature>
<gene>
    <name evidence="4" type="ORF">DES53_101785</name>
</gene>
<accession>A0A366HWX3</accession>
<dbReference type="Proteomes" id="UP000253426">
    <property type="component" value="Unassembled WGS sequence"/>
</dbReference>
<name>A0A366HWX3_9BACT</name>
<evidence type="ECO:0000313" key="5">
    <source>
        <dbReference type="Proteomes" id="UP000253426"/>
    </source>
</evidence>
<evidence type="ECO:0000313" key="4">
    <source>
        <dbReference type="EMBL" id="RBP47985.1"/>
    </source>
</evidence>
<dbReference type="AlphaFoldDB" id="A0A366HWX3"/>
<dbReference type="SUPFAM" id="SSF48452">
    <property type="entry name" value="TPR-like"/>
    <property type="match status" value="1"/>
</dbReference>
<dbReference type="Gene3D" id="3.40.30.10">
    <property type="entry name" value="Glutaredoxin"/>
    <property type="match status" value="1"/>
</dbReference>
<dbReference type="InterPro" id="IPR000866">
    <property type="entry name" value="AhpC/TSA"/>
</dbReference>
<dbReference type="SUPFAM" id="SSF52833">
    <property type="entry name" value="Thioredoxin-like"/>
    <property type="match status" value="1"/>
</dbReference>
<dbReference type="InterPro" id="IPR036249">
    <property type="entry name" value="Thioredoxin-like_sf"/>
</dbReference>
<reference evidence="4 5" key="1">
    <citation type="submission" date="2018-06" db="EMBL/GenBank/DDBJ databases">
        <title>Genomic Encyclopedia of Type Strains, Phase IV (KMG-IV): sequencing the most valuable type-strain genomes for metagenomic binning, comparative biology and taxonomic classification.</title>
        <authorList>
            <person name="Goeker M."/>
        </authorList>
    </citation>
    <scope>NUCLEOTIDE SEQUENCE [LARGE SCALE GENOMIC DNA]</scope>
    <source>
        <strain evidence="4 5">DSM 25532</strain>
    </source>
</reference>
<dbReference type="GO" id="GO:0006950">
    <property type="term" value="P:response to stress"/>
    <property type="evidence" value="ECO:0007669"/>
    <property type="project" value="UniProtKB-ARBA"/>
</dbReference>
<evidence type="ECO:0000259" key="3">
    <source>
        <dbReference type="PROSITE" id="PS51352"/>
    </source>
</evidence>
<dbReference type="EMBL" id="QNRR01000001">
    <property type="protein sequence ID" value="RBP47985.1"/>
    <property type="molecule type" value="Genomic_DNA"/>
</dbReference>
<comment type="caution">
    <text evidence="4">The sequence shown here is derived from an EMBL/GenBank/DDBJ whole genome shotgun (WGS) entry which is preliminary data.</text>
</comment>
<dbReference type="InterPro" id="IPR013766">
    <property type="entry name" value="Thioredoxin_domain"/>
</dbReference>
<keyword evidence="2" id="KW-1133">Transmembrane helix</keyword>
<dbReference type="RefSeq" id="WP_113956868.1">
    <property type="nucleotide sequence ID" value="NZ_QNRR01000001.1"/>
</dbReference>
<organism evidence="4 5">
    <name type="scientific">Roseimicrobium gellanilyticum</name>
    <dbReference type="NCBI Taxonomy" id="748857"/>
    <lineage>
        <taxon>Bacteria</taxon>
        <taxon>Pseudomonadati</taxon>
        <taxon>Verrucomicrobiota</taxon>
        <taxon>Verrucomicrobiia</taxon>
        <taxon>Verrucomicrobiales</taxon>
        <taxon>Verrucomicrobiaceae</taxon>
        <taxon>Roseimicrobium</taxon>
    </lineage>
</organism>
<keyword evidence="2" id="KW-0472">Membrane</keyword>
<dbReference type="GO" id="GO:0016209">
    <property type="term" value="F:antioxidant activity"/>
    <property type="evidence" value="ECO:0007669"/>
    <property type="project" value="InterPro"/>
</dbReference>
<keyword evidence="2" id="KW-0812">Transmembrane</keyword>
<dbReference type="Gene3D" id="1.25.40.10">
    <property type="entry name" value="Tetratricopeptide repeat domain"/>
    <property type="match status" value="1"/>
</dbReference>